<evidence type="ECO:0000256" key="10">
    <source>
        <dbReference type="ARBA" id="ARBA00023049"/>
    </source>
</evidence>
<dbReference type="PANTHER" id="PTHR43221:SF1">
    <property type="entry name" value="PROTEASE HTPX"/>
    <property type="match status" value="1"/>
</dbReference>
<evidence type="ECO:0000256" key="2">
    <source>
        <dbReference type="ARBA" id="ARBA00004651"/>
    </source>
</evidence>
<evidence type="ECO:0000256" key="8">
    <source>
        <dbReference type="ARBA" id="ARBA00022833"/>
    </source>
</evidence>
<feature type="domain" description="Peptidase M48" evidence="13">
    <location>
        <begin position="4"/>
        <end position="202"/>
    </location>
</feature>
<dbReference type="GO" id="GO:0005886">
    <property type="term" value="C:plasma membrane"/>
    <property type="evidence" value="ECO:0007669"/>
    <property type="project" value="UniProtKB-SubCell"/>
</dbReference>
<evidence type="ECO:0000256" key="3">
    <source>
        <dbReference type="ARBA" id="ARBA00022475"/>
    </source>
</evidence>
<evidence type="ECO:0000256" key="12">
    <source>
        <dbReference type="SAM" id="Phobius"/>
    </source>
</evidence>
<gene>
    <name evidence="14" type="ORF">S01H1_12880</name>
</gene>
<keyword evidence="9 12" id="KW-1133">Transmembrane helix</keyword>
<keyword evidence="8" id="KW-0862">Zinc</keyword>
<evidence type="ECO:0000313" key="14">
    <source>
        <dbReference type="EMBL" id="GAF71320.1"/>
    </source>
</evidence>
<dbReference type="Gene3D" id="3.30.2010.10">
    <property type="entry name" value="Metalloproteases ('zincins'), catalytic domain"/>
    <property type="match status" value="1"/>
</dbReference>
<sequence>MGGLPKPKVYVVQNDAPNAFATGRDPKHSVVAVTTGIVRILNEDELKSVLAHEMGHIKNRDILISAIVATIASAVMFIAFMARWALFLGAFNRLRGYGALLPMVLWIVIIILAPIGAMLIRSAISRQREYGADETGARICEQPLALASALRKLQMGAQTRPMKVSESTAHMYTVSPLRSDFMGNLFSTHPPVEQRIARLERMAERMGVWG</sequence>
<proteinExistence type="predicted"/>
<comment type="cofactor">
    <cofactor evidence="1">
        <name>Zn(2+)</name>
        <dbReference type="ChEBI" id="CHEBI:29105"/>
    </cofactor>
</comment>
<evidence type="ECO:0000256" key="5">
    <source>
        <dbReference type="ARBA" id="ARBA00022692"/>
    </source>
</evidence>
<keyword evidence="10" id="KW-0482">Metalloprotease</keyword>
<dbReference type="AlphaFoldDB" id="X0T5G5"/>
<accession>X0T5G5</accession>
<dbReference type="GO" id="GO:0006508">
    <property type="term" value="P:proteolysis"/>
    <property type="evidence" value="ECO:0007669"/>
    <property type="project" value="UniProtKB-KW"/>
</dbReference>
<keyword evidence="5 12" id="KW-0812">Transmembrane</keyword>
<comment type="caution">
    <text evidence="14">The sequence shown here is derived from an EMBL/GenBank/DDBJ whole genome shotgun (WGS) entry which is preliminary data.</text>
</comment>
<comment type="subcellular location">
    <subcellularLocation>
        <location evidence="2">Cell membrane</location>
        <topology evidence="2">Multi-pass membrane protein</topology>
    </subcellularLocation>
</comment>
<evidence type="ECO:0000256" key="7">
    <source>
        <dbReference type="ARBA" id="ARBA00022801"/>
    </source>
</evidence>
<evidence type="ECO:0000256" key="4">
    <source>
        <dbReference type="ARBA" id="ARBA00022670"/>
    </source>
</evidence>
<dbReference type="EMBL" id="BARS01006623">
    <property type="protein sequence ID" value="GAF71320.1"/>
    <property type="molecule type" value="Genomic_DNA"/>
</dbReference>
<dbReference type="InterPro" id="IPR001915">
    <property type="entry name" value="Peptidase_M48"/>
</dbReference>
<keyword evidence="4" id="KW-0645">Protease</keyword>
<keyword evidence="3" id="KW-1003">Cell membrane</keyword>
<dbReference type="GO" id="GO:0046872">
    <property type="term" value="F:metal ion binding"/>
    <property type="evidence" value="ECO:0007669"/>
    <property type="project" value="UniProtKB-KW"/>
</dbReference>
<dbReference type="GO" id="GO:0004222">
    <property type="term" value="F:metalloendopeptidase activity"/>
    <property type="evidence" value="ECO:0007669"/>
    <property type="project" value="InterPro"/>
</dbReference>
<reference evidence="14" key="1">
    <citation type="journal article" date="2014" name="Front. Microbiol.">
        <title>High frequency of phylogenetically diverse reductive dehalogenase-homologous genes in deep subseafloor sedimentary metagenomes.</title>
        <authorList>
            <person name="Kawai M."/>
            <person name="Futagami T."/>
            <person name="Toyoda A."/>
            <person name="Takaki Y."/>
            <person name="Nishi S."/>
            <person name="Hori S."/>
            <person name="Arai W."/>
            <person name="Tsubouchi T."/>
            <person name="Morono Y."/>
            <person name="Uchiyama I."/>
            <person name="Ito T."/>
            <person name="Fujiyama A."/>
            <person name="Inagaki F."/>
            <person name="Takami H."/>
        </authorList>
    </citation>
    <scope>NUCLEOTIDE SEQUENCE</scope>
    <source>
        <strain evidence="14">Expedition CK06-06</strain>
    </source>
</reference>
<feature type="transmembrane region" description="Helical" evidence="12">
    <location>
        <begin position="99"/>
        <end position="120"/>
    </location>
</feature>
<feature type="transmembrane region" description="Helical" evidence="12">
    <location>
        <begin position="62"/>
        <end position="87"/>
    </location>
</feature>
<dbReference type="InterPro" id="IPR050083">
    <property type="entry name" value="HtpX_protease"/>
</dbReference>
<name>X0T5G5_9ZZZZ</name>
<evidence type="ECO:0000256" key="11">
    <source>
        <dbReference type="ARBA" id="ARBA00023136"/>
    </source>
</evidence>
<keyword evidence="6" id="KW-0479">Metal-binding</keyword>
<evidence type="ECO:0000259" key="13">
    <source>
        <dbReference type="Pfam" id="PF01435"/>
    </source>
</evidence>
<protein>
    <recommendedName>
        <fullName evidence="13">Peptidase M48 domain-containing protein</fullName>
    </recommendedName>
</protein>
<evidence type="ECO:0000256" key="1">
    <source>
        <dbReference type="ARBA" id="ARBA00001947"/>
    </source>
</evidence>
<keyword evidence="7" id="KW-0378">Hydrolase</keyword>
<evidence type="ECO:0000256" key="6">
    <source>
        <dbReference type="ARBA" id="ARBA00022723"/>
    </source>
</evidence>
<evidence type="ECO:0000256" key="9">
    <source>
        <dbReference type="ARBA" id="ARBA00022989"/>
    </source>
</evidence>
<organism evidence="14">
    <name type="scientific">marine sediment metagenome</name>
    <dbReference type="NCBI Taxonomy" id="412755"/>
    <lineage>
        <taxon>unclassified sequences</taxon>
        <taxon>metagenomes</taxon>
        <taxon>ecological metagenomes</taxon>
    </lineage>
</organism>
<dbReference type="Pfam" id="PF01435">
    <property type="entry name" value="Peptidase_M48"/>
    <property type="match status" value="1"/>
</dbReference>
<dbReference type="PANTHER" id="PTHR43221">
    <property type="entry name" value="PROTEASE HTPX"/>
    <property type="match status" value="1"/>
</dbReference>
<keyword evidence="11 12" id="KW-0472">Membrane</keyword>